<dbReference type="PANTHER" id="PTHR42996">
    <property type="entry name" value="PHOSPHATE-BINDING PROTEIN PSTS"/>
    <property type="match status" value="1"/>
</dbReference>
<feature type="domain" description="PBP" evidence="8">
    <location>
        <begin position="53"/>
        <end position="350"/>
    </location>
</feature>
<keyword evidence="3 4" id="KW-0592">Phosphate transport</keyword>
<feature type="binding site" evidence="5">
    <location>
        <position position="115"/>
    </location>
    <ligand>
        <name>phosphate</name>
        <dbReference type="ChEBI" id="CHEBI:43474"/>
    </ligand>
</feature>
<feature type="binding site" evidence="5">
    <location>
        <begin position="67"/>
        <end position="69"/>
    </location>
    <ligand>
        <name>phosphate</name>
        <dbReference type="ChEBI" id="CHEBI:43474"/>
    </ligand>
</feature>
<evidence type="ECO:0000256" key="6">
    <source>
        <dbReference type="SAM" id="MobiDB-lite"/>
    </source>
</evidence>
<feature type="binding site" evidence="5">
    <location>
        <position position="97"/>
    </location>
    <ligand>
        <name>phosphate</name>
        <dbReference type="ChEBI" id="CHEBI:43474"/>
    </ligand>
</feature>
<dbReference type="OrthoDB" id="9801510at2"/>
<dbReference type="PIRSF" id="PIRSF002756">
    <property type="entry name" value="PstS"/>
    <property type="match status" value="1"/>
</dbReference>
<dbReference type="GO" id="GO:0042301">
    <property type="term" value="F:phosphate ion binding"/>
    <property type="evidence" value="ECO:0007669"/>
    <property type="project" value="InterPro"/>
</dbReference>
<feature type="compositionally biased region" description="Low complexity" evidence="6">
    <location>
        <begin position="26"/>
        <end position="47"/>
    </location>
</feature>
<gene>
    <name evidence="9" type="ORF">SAMN05443575_1832</name>
</gene>
<evidence type="ECO:0000256" key="1">
    <source>
        <dbReference type="ARBA" id="ARBA00008725"/>
    </source>
</evidence>
<feature type="signal peptide" evidence="7">
    <location>
        <begin position="1"/>
        <end position="20"/>
    </location>
</feature>
<dbReference type="NCBIfam" id="TIGR00975">
    <property type="entry name" value="3a0107s03"/>
    <property type="match status" value="1"/>
</dbReference>
<evidence type="ECO:0000256" key="4">
    <source>
        <dbReference type="PIRNR" id="PIRNR002756"/>
    </source>
</evidence>
<proteinExistence type="inferred from homology"/>
<evidence type="ECO:0000313" key="10">
    <source>
        <dbReference type="Proteomes" id="UP000186132"/>
    </source>
</evidence>
<keyword evidence="2 4" id="KW-0813">Transport</keyword>
<evidence type="ECO:0000256" key="3">
    <source>
        <dbReference type="ARBA" id="ARBA00022592"/>
    </source>
</evidence>
<reference evidence="9 10" key="1">
    <citation type="submission" date="2016-11" db="EMBL/GenBank/DDBJ databases">
        <authorList>
            <person name="Jaros S."/>
            <person name="Januszkiewicz K."/>
            <person name="Wedrychowicz H."/>
        </authorList>
    </citation>
    <scope>NUCLEOTIDE SEQUENCE [LARGE SCALE GENOMIC DNA]</scope>
    <source>
        <strain evidence="9 10">DSM 45627</strain>
    </source>
</reference>
<dbReference type="STRING" id="1206085.SAMN05443575_1832"/>
<dbReference type="PROSITE" id="PS51257">
    <property type="entry name" value="PROKAR_LIPOPROTEIN"/>
    <property type="match status" value="1"/>
</dbReference>
<dbReference type="AlphaFoldDB" id="A0A1M5ICN6"/>
<evidence type="ECO:0000256" key="7">
    <source>
        <dbReference type="SAM" id="SignalP"/>
    </source>
</evidence>
<dbReference type="SUPFAM" id="SSF53850">
    <property type="entry name" value="Periplasmic binding protein-like II"/>
    <property type="match status" value="1"/>
</dbReference>
<dbReference type="InterPro" id="IPR005673">
    <property type="entry name" value="ABC_phos-bd_PstS"/>
</dbReference>
<dbReference type="InterPro" id="IPR050962">
    <property type="entry name" value="Phosphate-bind_PstS"/>
</dbReference>
<dbReference type="EMBL" id="FQVU01000002">
    <property type="protein sequence ID" value="SHG25523.1"/>
    <property type="molecule type" value="Genomic_DNA"/>
</dbReference>
<dbReference type="Pfam" id="PF12849">
    <property type="entry name" value="PBP_like_2"/>
    <property type="match status" value="1"/>
</dbReference>
<feature type="binding site" evidence="5">
    <location>
        <begin position="204"/>
        <end position="206"/>
    </location>
    <ligand>
        <name>phosphate</name>
        <dbReference type="ChEBI" id="CHEBI:43474"/>
    </ligand>
</feature>
<evidence type="ECO:0000313" key="9">
    <source>
        <dbReference type="EMBL" id="SHG25523.1"/>
    </source>
</evidence>
<dbReference type="RefSeq" id="WP_073388841.1">
    <property type="nucleotide sequence ID" value="NZ_FQVU01000002.1"/>
</dbReference>
<dbReference type="CDD" id="cd13565">
    <property type="entry name" value="PBP2_PstS"/>
    <property type="match status" value="1"/>
</dbReference>
<accession>A0A1M5ICN6</accession>
<name>A0A1M5ICN6_9ACTN</name>
<keyword evidence="7" id="KW-0732">Signal</keyword>
<evidence type="ECO:0000256" key="5">
    <source>
        <dbReference type="PIRSR" id="PIRSR002756-1"/>
    </source>
</evidence>
<organism evidence="9 10">
    <name type="scientific">Jatrophihabitans endophyticus</name>
    <dbReference type="NCBI Taxonomy" id="1206085"/>
    <lineage>
        <taxon>Bacteria</taxon>
        <taxon>Bacillati</taxon>
        <taxon>Actinomycetota</taxon>
        <taxon>Actinomycetes</taxon>
        <taxon>Jatrophihabitantales</taxon>
        <taxon>Jatrophihabitantaceae</taxon>
        <taxon>Jatrophihabitans</taxon>
    </lineage>
</organism>
<protein>
    <recommendedName>
        <fullName evidence="4">Phosphate-binding protein</fullName>
    </recommendedName>
</protein>
<dbReference type="Gene3D" id="3.40.190.10">
    <property type="entry name" value="Periplasmic binding protein-like II"/>
    <property type="match status" value="2"/>
</dbReference>
<dbReference type="InterPro" id="IPR024370">
    <property type="entry name" value="PBP_domain"/>
</dbReference>
<dbReference type="Proteomes" id="UP000186132">
    <property type="component" value="Unassembled WGS sequence"/>
</dbReference>
<feature type="chain" id="PRO_5039156375" description="Phosphate-binding protein" evidence="7">
    <location>
        <begin position="21"/>
        <end position="381"/>
    </location>
</feature>
<evidence type="ECO:0000259" key="8">
    <source>
        <dbReference type="Pfam" id="PF12849"/>
    </source>
</evidence>
<dbReference type="PANTHER" id="PTHR42996:SF1">
    <property type="entry name" value="PHOSPHATE-BINDING PROTEIN PSTS"/>
    <property type="match status" value="1"/>
</dbReference>
<sequence>MKFNRAGVAAGLLATTVALAACGSDASGSGSSDTAGSTTGATTSGSSSTGGGAAAACSTGTLNGEGSTAQTNAVTEWTNAYQKACTGAKINYNPTGSGAGISQFNAGQVDFAGSDSPLSKDAGEVAAAQKRCKSAPLDLPMVVGPIAIGYKLDGVDKLVLTPDLLAKIFTGKITKWNDPAITAKNSGAKLPSSAINVIFRSDASGTTQNFEKYLAATAPSDFTAEPAKDNAAKVFKGQGKAKSQGVAAAVAATEGSIGYAEYSFAVDSSLATAQIDSGSGPVEISKDTASAAAGEAKVAGTGDDLSLQLNYKPSSAKAYPIILVTYEIACTKYSDSAKGTFVKNFLNYTIGAGQDVLASKGYAPIPTELATKVKASIAKIS</sequence>
<comment type="similarity">
    <text evidence="1 4">Belongs to the PstS family.</text>
</comment>
<dbReference type="GO" id="GO:0043190">
    <property type="term" value="C:ATP-binding cassette (ABC) transporter complex"/>
    <property type="evidence" value="ECO:0007669"/>
    <property type="project" value="InterPro"/>
</dbReference>
<keyword evidence="10" id="KW-1185">Reference proteome</keyword>
<evidence type="ECO:0000256" key="2">
    <source>
        <dbReference type="ARBA" id="ARBA00022448"/>
    </source>
</evidence>
<feature type="region of interest" description="Disordered" evidence="6">
    <location>
        <begin position="26"/>
        <end position="51"/>
    </location>
</feature>
<dbReference type="GO" id="GO:0035435">
    <property type="term" value="P:phosphate ion transmembrane transport"/>
    <property type="evidence" value="ECO:0007669"/>
    <property type="project" value="InterPro"/>
</dbReference>